<evidence type="ECO:0000256" key="4">
    <source>
        <dbReference type="ARBA" id="ARBA00023054"/>
    </source>
</evidence>
<dbReference type="EMBL" id="JBBKTX010000020">
    <property type="protein sequence ID" value="MFK4753789.1"/>
    <property type="molecule type" value="Genomic_DNA"/>
</dbReference>
<feature type="domain" description="Flagellar hook-associated protein 2 C-terminal" evidence="9">
    <location>
        <begin position="1229"/>
        <end position="1298"/>
    </location>
</feature>
<reference evidence="10 11" key="1">
    <citation type="submission" date="2024-03" db="EMBL/GenBank/DDBJ databases">
        <title>High-quality draft genome sequence of Oceanobacter sp. wDCs-4.</title>
        <authorList>
            <person name="Dong C."/>
        </authorList>
    </citation>
    <scope>NUCLEOTIDE SEQUENCE [LARGE SCALE GENOMIC DNA]</scope>
    <source>
        <strain evidence="11">wDCs-4</strain>
    </source>
</reference>
<feature type="domain" description="Flagellar hook-associated protein 2 C-terminal" evidence="9">
    <location>
        <begin position="242"/>
        <end position="403"/>
    </location>
</feature>
<proteinExistence type="inferred from homology"/>
<gene>
    <name evidence="10" type="primary">fliD</name>
    <name evidence="10" type="ORF">WG929_15340</name>
</gene>
<dbReference type="PANTHER" id="PTHR30288">
    <property type="entry name" value="FLAGELLAR CAP/ASSEMBLY PROTEIN FLID"/>
    <property type="match status" value="1"/>
</dbReference>
<evidence type="ECO:0000256" key="3">
    <source>
        <dbReference type="ARBA" id="ARBA00011255"/>
    </source>
</evidence>
<feature type="domain" description="Flagellar hook-associated protein 2 N-terminal" evidence="8">
    <location>
        <begin position="11"/>
        <end position="108"/>
    </location>
</feature>
<dbReference type="InterPro" id="IPR010809">
    <property type="entry name" value="FliD_C"/>
</dbReference>
<dbReference type="Proteomes" id="UP001620597">
    <property type="component" value="Unassembled WGS sequence"/>
</dbReference>
<sequence>MASIESLGLGSGVLTTELVENIINAEREAADLRLDSKQQLVEAKITAYGEIQSQLSTLDSAVSKLASPSLANATVATSSNEDILTATTSSVAEPGSYTIEVLNTARAHSLASDRYTSFDEIVGTGKLVFTFGENSYDTDGNLTGQDVNPDKPGTTISIDNSNRTLSGIRDAINSADMGVTASIINDGSGYRLLMTSADTGKEQAMRIQALDSSGAELTTGLSALAFNASQGAYSSLEETSTGQDAQLRVNGLNITRSSNAVDEVVKGVTLNLQNADVGNTVTVTVAADVEQLSENLQAFVDAYNTFKQFSDELSTYDSANEQAGLLLGDSTIRSIQYQVRSLISQPIAGLSGSAFRSLTELGVNTDQDNDYLLYFDQTTFNEAITSDRRAVASILAKSGLTTDSQVTYVNDSINTQPGSYDVHVTQLATQAMYQGGRVAGLDFSTAVSIDDSNDNFTIRVNGTTAQVQLTHGNYDSGDALAKELALQINSAENIANSGFSVSVDHNASDPSFSITSNKYGASSQVYFTSVDNNTANTLGFNTLNAGTYKGVELTTLNASAFNGRGASTLAGNRPVADNNGIDFASSNATFSLALEGAAAVAITVSQSASGKDLNSDGVYGDRQDTLQAIQSAIDSSALSGQVTAAFDDSGYLTFTTSATGSSHLIEITAVGSNSSDTVLGLSAADGVQSNGKNPGVTFAEPVDFRVKVNDTLGDTLVSVPAGTYLNGEDLAAQVQASINSSVSADTNLSALVSGADTSTGSRDISSVIDFAAAASGFRLNVAGNEQEIIINSSSGDNLADIQTALDTAYGSGVVSASLGGSGLKLVTVVAGHEQYLEVMTDGRGAQTSAFADISSGIDFSASNASFTLTVDGTELQVNVTEDGTGGSNDSASNLAVIQQAVDEALVDSGTLAAGDVQAKVNDSGQLYFETASKNGIKTAATFGASASIQVSNLGGNAATTLGMSDETSHTGYDGMGLTAGERRFGFDLDTSVEYRYDADNELGSLHITIGGQGTAIGFTDLDSTAISFLGLQDVSLYAEAIPVGKDIAGTINGVEATGSGQFLKAVDGNTPAKPGYYIGSQAADFSSPVTLDDSNNRFSINVDGVEAEVALAQPATYISGSALASAVQTAINGTDAFKSADISVNVEYTGDATSFAYGKLGIVSSSSGKDSQVTMTSVSSAATAVFGFVKGKGDGEAGTDAQGNVDDASGLRLKITGGEIGARGTVTYVSGFADQLSDLLDSVLTGSNSVIKNKLASLDGDQEVIDLQREKLDARIAAQEARLKSQFLYNDSIIQTLNTTLDYIQQQFDALNNANSK</sequence>
<name>A0ABW8NLI9_9GAMM</name>
<dbReference type="Pfam" id="PF07195">
    <property type="entry name" value="FliD_C"/>
    <property type="match status" value="2"/>
</dbReference>
<keyword evidence="10" id="KW-0966">Cell projection</keyword>
<evidence type="ECO:0000256" key="2">
    <source>
        <dbReference type="ARBA" id="ARBA00009764"/>
    </source>
</evidence>
<evidence type="ECO:0000256" key="1">
    <source>
        <dbReference type="ARBA" id="ARBA00004365"/>
    </source>
</evidence>
<dbReference type="Pfam" id="PF02465">
    <property type="entry name" value="FliD_N"/>
    <property type="match status" value="1"/>
</dbReference>
<comment type="caution">
    <text evidence="10">The sequence shown here is derived from an EMBL/GenBank/DDBJ whole genome shotgun (WGS) entry which is preliminary data.</text>
</comment>
<keyword evidence="10" id="KW-0969">Cilium</keyword>
<evidence type="ECO:0000259" key="8">
    <source>
        <dbReference type="Pfam" id="PF02465"/>
    </source>
</evidence>
<keyword evidence="4" id="KW-0175">Coiled coil</keyword>
<evidence type="ECO:0000256" key="6">
    <source>
        <dbReference type="ARBA" id="ARBA00033074"/>
    </source>
</evidence>
<keyword evidence="10" id="KW-0282">Flagellum</keyword>
<dbReference type="PANTHER" id="PTHR30288:SF0">
    <property type="entry name" value="FLAGELLAR HOOK-ASSOCIATED PROTEIN 2"/>
    <property type="match status" value="1"/>
</dbReference>
<dbReference type="Pfam" id="PF07196">
    <property type="entry name" value="Flagellin_IN"/>
    <property type="match status" value="1"/>
</dbReference>
<dbReference type="InterPro" id="IPR003481">
    <property type="entry name" value="FliD_N"/>
</dbReference>
<dbReference type="InterPro" id="IPR040026">
    <property type="entry name" value="FliD"/>
</dbReference>
<comment type="subcellular location">
    <subcellularLocation>
        <location evidence="1">Bacterial flagellum</location>
    </subcellularLocation>
</comment>
<comment type="similarity">
    <text evidence="2">Belongs to the FliD family.</text>
</comment>
<evidence type="ECO:0000256" key="7">
    <source>
        <dbReference type="ARBA" id="ARBA00033192"/>
    </source>
</evidence>
<comment type="subunit">
    <text evidence="3">Homopentamer.</text>
</comment>
<dbReference type="InterPro" id="IPR010810">
    <property type="entry name" value="Flagellin_hook_IN_motif"/>
</dbReference>
<evidence type="ECO:0000259" key="9">
    <source>
        <dbReference type="Pfam" id="PF07195"/>
    </source>
</evidence>
<evidence type="ECO:0000313" key="10">
    <source>
        <dbReference type="EMBL" id="MFK4753789.1"/>
    </source>
</evidence>
<evidence type="ECO:0000313" key="11">
    <source>
        <dbReference type="Proteomes" id="UP001620597"/>
    </source>
</evidence>
<protein>
    <recommendedName>
        <fullName evidence="7">Filament cap protein</fullName>
    </recommendedName>
    <alternativeName>
        <fullName evidence="6">Flagellar cap protein</fullName>
    </alternativeName>
</protein>
<keyword evidence="11" id="KW-1185">Reference proteome</keyword>
<evidence type="ECO:0000256" key="5">
    <source>
        <dbReference type="ARBA" id="ARBA00023143"/>
    </source>
</evidence>
<dbReference type="RefSeq" id="WP_416206788.1">
    <property type="nucleotide sequence ID" value="NZ_JBBKTX010000020.1"/>
</dbReference>
<accession>A0ABW8NLI9</accession>
<organism evidence="10 11">
    <name type="scientific">Oceanobacter antarcticus</name>
    <dbReference type="NCBI Taxonomy" id="3133425"/>
    <lineage>
        <taxon>Bacteria</taxon>
        <taxon>Pseudomonadati</taxon>
        <taxon>Pseudomonadota</taxon>
        <taxon>Gammaproteobacteria</taxon>
        <taxon>Oceanospirillales</taxon>
        <taxon>Oceanospirillaceae</taxon>
        <taxon>Oceanobacter</taxon>
    </lineage>
</organism>
<keyword evidence="5" id="KW-0975">Bacterial flagellum</keyword>